<protein>
    <submittedName>
        <fullName evidence="3">Uncharacterized protein</fullName>
    </submittedName>
</protein>
<feature type="region of interest" description="Disordered" evidence="2">
    <location>
        <begin position="238"/>
        <end position="264"/>
    </location>
</feature>
<name>A0A5E4QW78_9NEOP</name>
<accession>A0A5E4QW78</accession>
<keyword evidence="1" id="KW-0175">Coiled coil</keyword>
<feature type="coiled-coil region" evidence="1">
    <location>
        <begin position="21"/>
        <end position="48"/>
    </location>
</feature>
<reference evidence="3 4" key="1">
    <citation type="submission" date="2017-07" db="EMBL/GenBank/DDBJ databases">
        <authorList>
            <person name="Talla V."/>
            <person name="Backstrom N."/>
        </authorList>
    </citation>
    <scope>NUCLEOTIDE SEQUENCE [LARGE SCALE GENOMIC DNA]</scope>
</reference>
<evidence type="ECO:0000256" key="1">
    <source>
        <dbReference type="SAM" id="Coils"/>
    </source>
</evidence>
<evidence type="ECO:0000313" key="3">
    <source>
        <dbReference type="EMBL" id="VVD02257.1"/>
    </source>
</evidence>
<evidence type="ECO:0000313" key="4">
    <source>
        <dbReference type="Proteomes" id="UP000324832"/>
    </source>
</evidence>
<feature type="coiled-coil region" evidence="1">
    <location>
        <begin position="160"/>
        <end position="187"/>
    </location>
</feature>
<dbReference type="Proteomes" id="UP000324832">
    <property type="component" value="Unassembled WGS sequence"/>
</dbReference>
<organism evidence="3 4">
    <name type="scientific">Leptidea sinapis</name>
    <dbReference type="NCBI Taxonomy" id="189913"/>
    <lineage>
        <taxon>Eukaryota</taxon>
        <taxon>Metazoa</taxon>
        <taxon>Ecdysozoa</taxon>
        <taxon>Arthropoda</taxon>
        <taxon>Hexapoda</taxon>
        <taxon>Insecta</taxon>
        <taxon>Pterygota</taxon>
        <taxon>Neoptera</taxon>
        <taxon>Endopterygota</taxon>
        <taxon>Lepidoptera</taxon>
        <taxon>Glossata</taxon>
        <taxon>Ditrysia</taxon>
        <taxon>Papilionoidea</taxon>
        <taxon>Pieridae</taxon>
        <taxon>Dismorphiinae</taxon>
        <taxon>Leptidea</taxon>
    </lineage>
</organism>
<evidence type="ECO:0000256" key="2">
    <source>
        <dbReference type="SAM" id="MobiDB-lite"/>
    </source>
</evidence>
<dbReference type="AlphaFoldDB" id="A0A5E4QW78"/>
<sequence length="264" mass="30478">MKNNQSLMVERKSFGNCSDAYEEALKRITELEIELHDAKNEISNFQIYKSNLTPSHNQSLFDALVCSAPEVVSAKTNSNNSLIINLTSHNSHLNSSKEVKRIKCSRNKLKKYIKINKYIKKTNKLVNKQKLMNKNVKFSKERIDLINQLNLYSLTIQKNQLKYESDINKLNNEILNLQKSLGTMNNRYNVTNKQVKDQVLALDELLINKESLTRHHKCVTYNLEKKFEPTCEPLANQQLPSHKYNQNTSSSNTKSISSFKPNNV</sequence>
<gene>
    <name evidence="3" type="ORF">LSINAPIS_LOCUS12515</name>
</gene>
<dbReference type="EMBL" id="FZQP02005911">
    <property type="protein sequence ID" value="VVD02257.1"/>
    <property type="molecule type" value="Genomic_DNA"/>
</dbReference>
<proteinExistence type="predicted"/>
<feature type="compositionally biased region" description="Low complexity" evidence="2">
    <location>
        <begin position="247"/>
        <end position="258"/>
    </location>
</feature>
<keyword evidence="4" id="KW-1185">Reference proteome</keyword>